<dbReference type="NCBIfam" id="TIGR01953">
    <property type="entry name" value="NusA"/>
    <property type="match status" value="1"/>
</dbReference>
<evidence type="ECO:0000259" key="10">
    <source>
        <dbReference type="Pfam" id="PF26594"/>
    </source>
</evidence>
<protein>
    <recommendedName>
        <fullName evidence="7">Transcription termination/antitermination protein NusA</fullName>
    </recommendedName>
</protein>
<dbReference type="Gene3D" id="3.30.1480.10">
    <property type="entry name" value="NusA, N-terminal domain"/>
    <property type="match status" value="1"/>
</dbReference>
<feature type="domain" description="Transcription factor NusA first KH" evidence="9">
    <location>
        <begin position="212"/>
        <end position="289"/>
    </location>
</feature>
<evidence type="ECO:0000256" key="3">
    <source>
        <dbReference type="ARBA" id="ARBA00022814"/>
    </source>
</evidence>
<keyword evidence="6 7" id="KW-0804">Transcription</keyword>
<dbReference type="SUPFAM" id="SSF50249">
    <property type="entry name" value="Nucleic acid-binding proteins"/>
    <property type="match status" value="1"/>
</dbReference>
<dbReference type="InterPro" id="IPR058582">
    <property type="entry name" value="KH_NusA_2nd"/>
</dbReference>
<dbReference type="HAMAP" id="MF_00945_B">
    <property type="entry name" value="NusA_B"/>
    <property type="match status" value="1"/>
</dbReference>
<dbReference type="GO" id="GO:0006353">
    <property type="term" value="P:DNA-templated transcription termination"/>
    <property type="evidence" value="ECO:0007669"/>
    <property type="project" value="UniProtKB-UniRule"/>
</dbReference>
<dbReference type="CDD" id="cd22529">
    <property type="entry name" value="KH-II_NusA_rpt2"/>
    <property type="match status" value="1"/>
</dbReference>
<dbReference type="RefSeq" id="WP_092348712.1">
    <property type="nucleotide sequence ID" value="NZ_CZVW01000006.1"/>
</dbReference>
<dbReference type="InterPro" id="IPR013735">
    <property type="entry name" value="TF_NusA_N"/>
</dbReference>
<feature type="domain" description="Transcription factor NusA N-terminal" evidence="8">
    <location>
        <begin position="4"/>
        <end position="124"/>
    </location>
</feature>
<dbReference type="GO" id="GO:0003723">
    <property type="term" value="F:RNA binding"/>
    <property type="evidence" value="ECO:0007669"/>
    <property type="project" value="UniProtKB-UniRule"/>
</dbReference>
<comment type="function">
    <text evidence="7">Participates in both transcription termination and antitermination.</text>
</comment>
<dbReference type="GO" id="GO:0003700">
    <property type="term" value="F:DNA-binding transcription factor activity"/>
    <property type="evidence" value="ECO:0007669"/>
    <property type="project" value="InterPro"/>
</dbReference>
<dbReference type="Pfam" id="PF26594">
    <property type="entry name" value="KH_NusA_2nd"/>
    <property type="match status" value="1"/>
</dbReference>
<dbReference type="InterPro" id="IPR009019">
    <property type="entry name" value="KH_sf_prok-type"/>
</dbReference>
<evidence type="ECO:0000256" key="6">
    <source>
        <dbReference type="ARBA" id="ARBA00023163"/>
    </source>
</evidence>
<dbReference type="SUPFAM" id="SSF69705">
    <property type="entry name" value="Transcription factor NusA, N-terminal domain"/>
    <property type="match status" value="1"/>
</dbReference>
<reference evidence="12" key="1">
    <citation type="submission" date="2015-11" db="EMBL/GenBank/DDBJ databases">
        <authorList>
            <person name="Varghese N."/>
        </authorList>
    </citation>
    <scope>NUCLEOTIDE SEQUENCE [LARGE SCALE GENOMIC DNA]</scope>
    <source>
        <strain evidence="12">JGI-23</strain>
    </source>
</reference>
<dbReference type="OrthoDB" id="9807233at2"/>
<feature type="domain" description="NusA-like second KH" evidence="10">
    <location>
        <begin position="293"/>
        <end position="358"/>
    </location>
</feature>
<organism evidence="11 12">
    <name type="scientific">Candidatus Chryseopegocella kryptomonas</name>
    <dbReference type="NCBI Taxonomy" id="1633643"/>
    <lineage>
        <taxon>Bacteria</taxon>
        <taxon>Pseudomonadati</taxon>
        <taxon>Candidatus Kryptoniota</taxon>
        <taxon>Candidatus Chryseopegocella</taxon>
    </lineage>
</organism>
<gene>
    <name evidence="7" type="primary">nusA</name>
    <name evidence="11" type="ORF">JGI23_00747</name>
</gene>
<dbReference type="Pfam" id="PF13184">
    <property type="entry name" value="KH_NusA_1st"/>
    <property type="match status" value="1"/>
</dbReference>
<comment type="similarity">
    <text evidence="7">Belongs to the NusA family.</text>
</comment>
<dbReference type="Proteomes" id="UP000199197">
    <property type="component" value="Unassembled WGS sequence"/>
</dbReference>
<keyword evidence="2 7" id="KW-0963">Cytoplasm</keyword>
<evidence type="ECO:0000259" key="8">
    <source>
        <dbReference type="Pfam" id="PF08529"/>
    </source>
</evidence>
<evidence type="ECO:0000256" key="2">
    <source>
        <dbReference type="ARBA" id="ARBA00022490"/>
    </source>
</evidence>
<dbReference type="Gene3D" id="2.40.50.140">
    <property type="entry name" value="Nucleic acid-binding proteins"/>
    <property type="match status" value="1"/>
</dbReference>
<evidence type="ECO:0000313" key="12">
    <source>
        <dbReference type="Proteomes" id="UP000199197"/>
    </source>
</evidence>
<evidence type="ECO:0000256" key="7">
    <source>
        <dbReference type="HAMAP-Rule" id="MF_00945"/>
    </source>
</evidence>
<dbReference type="GO" id="GO:0005829">
    <property type="term" value="C:cytosol"/>
    <property type="evidence" value="ECO:0007669"/>
    <property type="project" value="TreeGrafter"/>
</dbReference>
<comment type="subcellular location">
    <subcellularLocation>
        <location evidence="7">Cytoplasm</location>
    </subcellularLocation>
</comment>
<evidence type="ECO:0000256" key="5">
    <source>
        <dbReference type="ARBA" id="ARBA00023015"/>
    </source>
</evidence>
<comment type="subunit">
    <text evidence="7">Monomer. Binds directly to the core enzyme of the DNA-dependent RNA polymerase and to nascent RNA.</text>
</comment>
<accession>A0A0P1MVH3</accession>
<dbReference type="GO" id="GO:0031564">
    <property type="term" value="P:transcription antitermination"/>
    <property type="evidence" value="ECO:0007669"/>
    <property type="project" value="UniProtKB-UniRule"/>
</dbReference>
<dbReference type="PANTHER" id="PTHR22648">
    <property type="entry name" value="TRANSCRIPTION TERMINATION FACTOR NUSA"/>
    <property type="match status" value="1"/>
</dbReference>
<evidence type="ECO:0000256" key="4">
    <source>
        <dbReference type="ARBA" id="ARBA00022884"/>
    </source>
</evidence>
<dbReference type="CDD" id="cd02134">
    <property type="entry name" value="KH-II_NusA_rpt1"/>
    <property type="match status" value="1"/>
</dbReference>
<dbReference type="Gene3D" id="3.30.300.20">
    <property type="match status" value="2"/>
</dbReference>
<dbReference type="EMBL" id="CZVW01000006">
    <property type="protein sequence ID" value="CUS99857.1"/>
    <property type="molecule type" value="Genomic_DNA"/>
</dbReference>
<dbReference type="FunFam" id="3.30.300.20:FF:000002">
    <property type="entry name" value="Transcription termination/antitermination protein NusA"/>
    <property type="match status" value="1"/>
</dbReference>
<evidence type="ECO:0000256" key="1">
    <source>
        <dbReference type="ARBA" id="ARBA00022472"/>
    </source>
</evidence>
<dbReference type="AlphaFoldDB" id="A0A0P1MVH3"/>
<evidence type="ECO:0000259" key="9">
    <source>
        <dbReference type="Pfam" id="PF13184"/>
    </source>
</evidence>
<keyword evidence="5 7" id="KW-0805">Transcription regulation</keyword>
<keyword evidence="3 7" id="KW-0889">Transcription antitermination</keyword>
<proteinExistence type="inferred from homology"/>
<dbReference type="Pfam" id="PF08529">
    <property type="entry name" value="NusA_N"/>
    <property type="match status" value="1"/>
</dbReference>
<dbReference type="InterPro" id="IPR010213">
    <property type="entry name" value="TF_NusA"/>
</dbReference>
<keyword evidence="1 7" id="KW-0806">Transcription termination</keyword>
<sequence length="428" mass="48809">MNREIVEAFTQLAKEKKIEKDKIAFILEDVFRTLVKKKYGDDAEFDIIVNMERGDIEIYLMKDIVDVVKDPLRQVSLEKAKEVDPTLELGEKFVEKIELKDFGLRLISQAKQLFIQRLSEFERDSIMREYEQHKGEILIGEVYQIYTGKDGKPEVVFLMHNKNELILPRSEMIPDEKYRKNESLRVLVKDVKPPNPRDERRGGGNPQIIVSRADPQFLVKLFELEIPEVYDGVVVIKNVARIPGKKSKVAVASTDERVDPVGACVGMKGVRIHSIVKELNNENIDVIAYSDDPAIFVARALQPAKPKGVEIDREKRRAIVYVPPEEVSAAVGTDGINVKLASELTEYDIEIVSTEGEKKDVQRIVRLSDLKDQIGEEIYQRLKDAGIETNRDYLALSDENIKSILSGLQGVDDKKIKRLRNIIRKASR</sequence>
<dbReference type="InterPro" id="IPR015946">
    <property type="entry name" value="KH_dom-like_a/b"/>
</dbReference>
<keyword evidence="4 7" id="KW-0694">RNA-binding</keyword>
<dbReference type="InterPro" id="IPR036555">
    <property type="entry name" value="NusA_N_sf"/>
</dbReference>
<dbReference type="InterPro" id="IPR030842">
    <property type="entry name" value="TF_NusA_bacterial"/>
</dbReference>
<name>A0A0P1MVH3_9BACT</name>
<dbReference type="SUPFAM" id="SSF54814">
    <property type="entry name" value="Prokaryotic type KH domain (KH-domain type II)"/>
    <property type="match status" value="2"/>
</dbReference>
<dbReference type="PANTHER" id="PTHR22648:SF0">
    <property type="entry name" value="TRANSCRIPTION TERMINATION_ANTITERMINATION PROTEIN NUSA"/>
    <property type="match status" value="1"/>
</dbReference>
<evidence type="ECO:0000313" key="11">
    <source>
        <dbReference type="EMBL" id="CUS99857.1"/>
    </source>
</evidence>
<keyword evidence="12" id="KW-1185">Reference proteome</keyword>
<dbReference type="InterPro" id="IPR012340">
    <property type="entry name" value="NA-bd_OB-fold"/>
</dbReference>
<dbReference type="InterPro" id="IPR025249">
    <property type="entry name" value="TF_NusA_KH_1st"/>
</dbReference>